<keyword evidence="14" id="KW-1185">Reference proteome</keyword>
<dbReference type="Gene3D" id="3.40.470.10">
    <property type="entry name" value="Uracil-DNA glycosylase-like domain"/>
    <property type="match status" value="1"/>
</dbReference>
<dbReference type="GO" id="GO:0004844">
    <property type="term" value="F:uracil DNA N-glycosylase activity"/>
    <property type="evidence" value="ECO:0007669"/>
    <property type="project" value="UniProtKB-EC"/>
</dbReference>
<keyword evidence="7" id="KW-0227">DNA damage</keyword>
<sequence length="293" mass="32297">MNRASLQQQEMGLGPAWQPRAGWFGQHPAQLLRQSLQTAVAQTEPPAMAMAATPPEPLPAHRAELAAPPEAPQIAAQAPEPTPIISSLVERAPTTEPLRAEVHAELVPVDWPLLQRKVADCQDCRLCETRTQTVFGRGTPQARWMLIGEAPGENEDRQGLPFVGRAGQLLDNMLSAAGLDRDQDVYIANVLKCRPPGNRNPAPDEIAACNGYLLQQIRHIQPTLIIALGRFAAQTLLETEDSIGRLRGKVHRYQGVPLVVSYHPAYLLRNQPDKAKAWQDLLLARKIFRQAES</sequence>
<organism evidence="13 14">
    <name type="scientific">Chromobacterium piscinae</name>
    <dbReference type="NCBI Taxonomy" id="686831"/>
    <lineage>
        <taxon>Bacteria</taxon>
        <taxon>Pseudomonadati</taxon>
        <taxon>Pseudomonadota</taxon>
        <taxon>Betaproteobacteria</taxon>
        <taxon>Neisseriales</taxon>
        <taxon>Chromobacteriaceae</taxon>
        <taxon>Chromobacterium</taxon>
    </lineage>
</organism>
<comment type="similarity">
    <text evidence="2">Belongs to the uracil-DNA glycosylase (UDG) superfamily. Type 4 (UDGa) family.</text>
</comment>
<keyword evidence="8 13" id="KW-0378">Hydrolase</keyword>
<keyword evidence="5" id="KW-0004">4Fe-4S</keyword>
<dbReference type="InterPro" id="IPR051536">
    <property type="entry name" value="UDG_Type-4/5"/>
</dbReference>
<keyword evidence="10" id="KW-0411">Iron-sulfur</keyword>
<dbReference type="SMART" id="SM00987">
    <property type="entry name" value="UreE_C"/>
    <property type="match status" value="1"/>
</dbReference>
<dbReference type="InterPro" id="IPR036895">
    <property type="entry name" value="Uracil-DNA_glycosylase-like_sf"/>
</dbReference>
<evidence type="ECO:0000256" key="11">
    <source>
        <dbReference type="ARBA" id="ARBA00023204"/>
    </source>
</evidence>
<dbReference type="RefSeq" id="WP_346194141.1">
    <property type="nucleotide sequence ID" value="NZ_JBDJHV010000009.1"/>
</dbReference>
<dbReference type="EC" id="3.2.2.27" evidence="3"/>
<name>A0ABV0H0U4_9NEIS</name>
<dbReference type="SMART" id="SM00986">
    <property type="entry name" value="UDG"/>
    <property type="match status" value="1"/>
</dbReference>
<evidence type="ECO:0000256" key="9">
    <source>
        <dbReference type="ARBA" id="ARBA00023004"/>
    </source>
</evidence>
<keyword evidence="13" id="KW-0326">Glycosidase</keyword>
<dbReference type="NCBIfam" id="TIGR00758">
    <property type="entry name" value="UDG_fam4"/>
    <property type="match status" value="1"/>
</dbReference>
<dbReference type="EMBL" id="JBDQQU010000002">
    <property type="protein sequence ID" value="MEO3953304.1"/>
    <property type="molecule type" value="Genomic_DNA"/>
</dbReference>
<accession>A0ABV0H0U4</accession>
<dbReference type="InterPro" id="IPR005122">
    <property type="entry name" value="Uracil-DNA_glycosylase-like"/>
</dbReference>
<dbReference type="SUPFAM" id="SSF52141">
    <property type="entry name" value="Uracil-DNA glycosylase-like"/>
    <property type="match status" value="1"/>
</dbReference>
<evidence type="ECO:0000313" key="14">
    <source>
        <dbReference type="Proteomes" id="UP001438292"/>
    </source>
</evidence>
<dbReference type="Proteomes" id="UP001438292">
    <property type="component" value="Unassembled WGS sequence"/>
</dbReference>
<dbReference type="CDD" id="cd10030">
    <property type="entry name" value="UDG-F4_TTUDGA_SPO1dp_like"/>
    <property type="match status" value="1"/>
</dbReference>
<dbReference type="PANTHER" id="PTHR33693:SF1">
    <property type="entry name" value="TYPE-4 URACIL-DNA GLYCOSYLASE"/>
    <property type="match status" value="1"/>
</dbReference>
<proteinExistence type="inferred from homology"/>
<evidence type="ECO:0000256" key="2">
    <source>
        <dbReference type="ARBA" id="ARBA00006521"/>
    </source>
</evidence>
<evidence type="ECO:0000256" key="10">
    <source>
        <dbReference type="ARBA" id="ARBA00023014"/>
    </source>
</evidence>
<feature type="domain" description="Uracil-DNA glycosylase-like" evidence="12">
    <location>
        <begin position="135"/>
        <end position="282"/>
    </location>
</feature>
<gene>
    <name evidence="13" type="ORF">ABH309_02465</name>
</gene>
<dbReference type="PANTHER" id="PTHR33693">
    <property type="entry name" value="TYPE-5 URACIL-DNA GLYCOSYLASE"/>
    <property type="match status" value="1"/>
</dbReference>
<keyword evidence="9" id="KW-0408">Iron</keyword>
<evidence type="ECO:0000256" key="6">
    <source>
        <dbReference type="ARBA" id="ARBA00022723"/>
    </source>
</evidence>
<protein>
    <recommendedName>
        <fullName evidence="4">Type-4 uracil-DNA glycosylase</fullName>
        <ecNumber evidence="3">3.2.2.27</ecNumber>
    </recommendedName>
</protein>
<evidence type="ECO:0000256" key="1">
    <source>
        <dbReference type="ARBA" id="ARBA00001400"/>
    </source>
</evidence>
<evidence type="ECO:0000256" key="7">
    <source>
        <dbReference type="ARBA" id="ARBA00022763"/>
    </source>
</evidence>
<evidence type="ECO:0000256" key="8">
    <source>
        <dbReference type="ARBA" id="ARBA00022801"/>
    </source>
</evidence>
<evidence type="ECO:0000313" key="13">
    <source>
        <dbReference type="EMBL" id="MEO3953304.1"/>
    </source>
</evidence>
<reference evidence="13 14" key="1">
    <citation type="submission" date="2024-05" db="EMBL/GenBank/DDBJ databases">
        <authorList>
            <person name="De Oliveira J.P."/>
            <person name="Noriler S.A."/>
            <person name="De Oliveira A.G."/>
            <person name="Sipoli D.S."/>
        </authorList>
    </citation>
    <scope>NUCLEOTIDE SEQUENCE [LARGE SCALE GENOMIC DNA]</scope>
    <source>
        <strain evidence="13 14">LABIM186</strain>
    </source>
</reference>
<comment type="caution">
    <text evidence="13">The sequence shown here is derived from an EMBL/GenBank/DDBJ whole genome shotgun (WGS) entry which is preliminary data.</text>
</comment>
<evidence type="ECO:0000259" key="12">
    <source>
        <dbReference type="SMART" id="SM00986"/>
    </source>
</evidence>
<dbReference type="Pfam" id="PF03167">
    <property type="entry name" value="UDG"/>
    <property type="match status" value="1"/>
</dbReference>
<comment type="catalytic activity">
    <reaction evidence="1">
        <text>Hydrolyzes single-stranded DNA or mismatched double-stranded DNA and polynucleotides, releasing free uracil.</text>
        <dbReference type="EC" id="3.2.2.27"/>
    </reaction>
</comment>
<evidence type="ECO:0000256" key="5">
    <source>
        <dbReference type="ARBA" id="ARBA00022485"/>
    </source>
</evidence>
<evidence type="ECO:0000256" key="4">
    <source>
        <dbReference type="ARBA" id="ARBA00019403"/>
    </source>
</evidence>
<keyword evidence="6" id="KW-0479">Metal-binding</keyword>
<keyword evidence="11" id="KW-0234">DNA repair</keyword>
<evidence type="ECO:0000256" key="3">
    <source>
        <dbReference type="ARBA" id="ARBA00012030"/>
    </source>
</evidence>
<dbReference type="InterPro" id="IPR005273">
    <property type="entry name" value="Ura-DNA_glyco_family4"/>
</dbReference>